<dbReference type="RefSeq" id="WP_183979701.1">
    <property type="nucleotide sequence ID" value="NZ_JACHEB010000010.1"/>
</dbReference>
<name>A0A9X0QH24_9BACT</name>
<keyword evidence="2" id="KW-1185">Reference proteome</keyword>
<evidence type="ECO:0000313" key="1">
    <source>
        <dbReference type="EMBL" id="MBB5330316.1"/>
    </source>
</evidence>
<sequence length="310" mass="34199">MNQSVTGCVVDETTGEPLTSPDVRLYRIGVSGEACNALNEHGCFSFPDLPEGEYSLAFYDGNYVPRYERLILAQGEIMPSLHIALRRGGFLSGRIFDEKQQPPERCWFTLIRAGERREESGYISDSGDHKVSNDGTFCSPPLPPARYFLRFAGILRKPSDAAPTEPRHLATQLRIFDFLYPDAQEISDATGFDVELGEMISGLQIQIPCPIWHTVRGKVTGDLPEGPHRINVMFSRTMGTIDGVGGSGGPKVEQDGTFEHQVQSGDYAVEVWEFAPPGPDGRTKVLRKFAATNIRVTDANLDGIEIHIPS</sequence>
<dbReference type="InterPro" id="IPR008969">
    <property type="entry name" value="CarboxyPept-like_regulatory"/>
</dbReference>
<evidence type="ECO:0008006" key="3">
    <source>
        <dbReference type="Google" id="ProtNLM"/>
    </source>
</evidence>
<dbReference type="SUPFAM" id="SSF49464">
    <property type="entry name" value="Carboxypeptidase regulatory domain-like"/>
    <property type="match status" value="1"/>
</dbReference>
<dbReference type="EMBL" id="JACHEB010000010">
    <property type="protein sequence ID" value="MBB5330316.1"/>
    <property type="molecule type" value="Genomic_DNA"/>
</dbReference>
<dbReference type="AlphaFoldDB" id="A0A9X0QH24"/>
<evidence type="ECO:0000313" key="2">
    <source>
        <dbReference type="Proteomes" id="UP000535182"/>
    </source>
</evidence>
<comment type="caution">
    <text evidence="1">The sequence shown here is derived from an EMBL/GenBank/DDBJ whole genome shotgun (WGS) entry which is preliminary data.</text>
</comment>
<gene>
    <name evidence="1" type="ORF">HDF14_003951</name>
</gene>
<proteinExistence type="predicted"/>
<accession>A0A9X0QH24</accession>
<protein>
    <recommendedName>
        <fullName evidence="3">Carboxypeptidase regulatory-like domain-containing protein</fullName>
    </recommendedName>
</protein>
<reference evidence="1 2" key="1">
    <citation type="submission" date="2020-08" db="EMBL/GenBank/DDBJ databases">
        <title>Genomic Encyclopedia of Type Strains, Phase IV (KMG-V): Genome sequencing to study the core and pangenomes of soil and plant-associated prokaryotes.</title>
        <authorList>
            <person name="Whitman W."/>
        </authorList>
    </citation>
    <scope>NUCLEOTIDE SEQUENCE [LARGE SCALE GENOMIC DNA]</scope>
    <source>
        <strain evidence="1 2">X5P2</strain>
    </source>
</reference>
<organism evidence="1 2">
    <name type="scientific">Tunturiibacter gelidiferens</name>
    <dbReference type="NCBI Taxonomy" id="3069689"/>
    <lineage>
        <taxon>Bacteria</taxon>
        <taxon>Pseudomonadati</taxon>
        <taxon>Acidobacteriota</taxon>
        <taxon>Terriglobia</taxon>
        <taxon>Terriglobales</taxon>
        <taxon>Acidobacteriaceae</taxon>
        <taxon>Tunturiibacter</taxon>
    </lineage>
</organism>
<dbReference type="Proteomes" id="UP000535182">
    <property type="component" value="Unassembled WGS sequence"/>
</dbReference>